<proteinExistence type="predicted"/>
<keyword evidence="3" id="KW-1185">Reference proteome</keyword>
<dbReference type="Proteomes" id="UP001596083">
    <property type="component" value="Unassembled WGS sequence"/>
</dbReference>
<accession>A0ABW0Z7W3</accession>
<protein>
    <recommendedName>
        <fullName evidence="1">HTH cro/C1-type domain-containing protein</fullName>
    </recommendedName>
</protein>
<dbReference type="PROSITE" id="PS50943">
    <property type="entry name" value="HTH_CROC1"/>
    <property type="match status" value="1"/>
</dbReference>
<dbReference type="RefSeq" id="WP_390319871.1">
    <property type="nucleotide sequence ID" value="NZ_JBHSPB010000018.1"/>
</dbReference>
<evidence type="ECO:0000313" key="3">
    <source>
        <dbReference type="Proteomes" id="UP001596083"/>
    </source>
</evidence>
<evidence type="ECO:0000259" key="1">
    <source>
        <dbReference type="PROSITE" id="PS50943"/>
    </source>
</evidence>
<reference evidence="3" key="1">
    <citation type="journal article" date="2019" name="Int. J. Syst. Evol. Microbiol.">
        <title>The Global Catalogue of Microorganisms (GCM) 10K type strain sequencing project: providing services to taxonomists for standard genome sequencing and annotation.</title>
        <authorList>
            <consortium name="The Broad Institute Genomics Platform"/>
            <consortium name="The Broad Institute Genome Sequencing Center for Infectious Disease"/>
            <person name="Wu L."/>
            <person name="Ma J."/>
        </authorList>
    </citation>
    <scope>NUCLEOTIDE SEQUENCE [LARGE SCALE GENOMIC DNA]</scope>
    <source>
        <strain evidence="3">CGMCC 4.7304</strain>
    </source>
</reference>
<feature type="domain" description="HTH cro/C1-type" evidence="1">
    <location>
        <begin position="62"/>
        <end position="87"/>
    </location>
</feature>
<evidence type="ECO:0000313" key="2">
    <source>
        <dbReference type="EMBL" id="MFC5723574.1"/>
    </source>
</evidence>
<dbReference type="InterPro" id="IPR001387">
    <property type="entry name" value="Cro/C1-type_HTH"/>
</dbReference>
<name>A0ABW0Z7W3_9ACTN</name>
<dbReference type="Gene3D" id="1.10.260.40">
    <property type="entry name" value="lambda repressor-like DNA-binding domains"/>
    <property type="match status" value="1"/>
</dbReference>
<organism evidence="2 3">
    <name type="scientific">Streptomyces gamaensis</name>
    <dbReference type="NCBI Taxonomy" id="1763542"/>
    <lineage>
        <taxon>Bacteria</taxon>
        <taxon>Bacillati</taxon>
        <taxon>Actinomycetota</taxon>
        <taxon>Actinomycetes</taxon>
        <taxon>Kitasatosporales</taxon>
        <taxon>Streptomycetaceae</taxon>
        <taxon>Streptomyces</taxon>
    </lineage>
</organism>
<gene>
    <name evidence="2" type="ORF">ACFP1Z_25770</name>
</gene>
<dbReference type="InterPro" id="IPR010982">
    <property type="entry name" value="Lambda_DNA-bd_dom_sf"/>
</dbReference>
<sequence length="159" mass="17687">MSDEEYVPGPHRMTVAEKLDHLLRARAGFDGDDKPSYKVLAARIAARSGETFSGAYLWQLHRGERTNPTLRHLRALAAYFEVPVSYFTEDDVARRMIDEGVLAERGLDRAMADAGVSAAYLLGDLAALSPEGKRIAADMIRQLRELEQYARKSPRPSPA</sequence>
<dbReference type="EMBL" id="JBHSPB010000018">
    <property type="protein sequence ID" value="MFC5723574.1"/>
    <property type="molecule type" value="Genomic_DNA"/>
</dbReference>
<comment type="caution">
    <text evidence="2">The sequence shown here is derived from an EMBL/GenBank/DDBJ whole genome shotgun (WGS) entry which is preliminary data.</text>
</comment>